<comment type="function">
    <text evidence="7">Vacuolar effluxer which mediate the efflux of amino acids resulting from autophagic degradation. The release of autophagic amino acids allows the maintenance of protein synthesis and viability during nitrogen starvation.</text>
</comment>
<gene>
    <name evidence="8" type="primary">ATG22_5</name>
    <name evidence="8" type="ORF">BGZ95_002780</name>
</gene>
<feature type="transmembrane region" description="Helical" evidence="7">
    <location>
        <begin position="162"/>
        <end position="184"/>
    </location>
</feature>
<feature type="transmembrane region" description="Helical" evidence="7">
    <location>
        <begin position="36"/>
        <end position="56"/>
    </location>
</feature>
<keyword evidence="4 7" id="KW-0812">Transmembrane</keyword>
<evidence type="ECO:0000313" key="9">
    <source>
        <dbReference type="Proteomes" id="UP001194580"/>
    </source>
</evidence>
<feature type="transmembrane region" description="Helical" evidence="7">
    <location>
        <begin position="382"/>
        <end position="400"/>
    </location>
</feature>
<dbReference type="EMBL" id="JAAAIL010001604">
    <property type="protein sequence ID" value="KAG0267759.1"/>
    <property type="molecule type" value="Genomic_DNA"/>
</dbReference>
<keyword evidence="7" id="KW-0926">Vacuole</keyword>
<feature type="transmembrane region" description="Helical" evidence="7">
    <location>
        <begin position="138"/>
        <end position="156"/>
    </location>
</feature>
<evidence type="ECO:0000313" key="8">
    <source>
        <dbReference type="EMBL" id="KAG0267759.1"/>
    </source>
</evidence>
<evidence type="ECO:0000256" key="6">
    <source>
        <dbReference type="ARBA" id="ARBA00023136"/>
    </source>
</evidence>
<keyword evidence="5 7" id="KW-1133">Transmembrane helix</keyword>
<dbReference type="Proteomes" id="UP001194580">
    <property type="component" value="Unassembled WGS sequence"/>
</dbReference>
<evidence type="ECO:0000256" key="1">
    <source>
        <dbReference type="ARBA" id="ARBA00004127"/>
    </source>
</evidence>
<dbReference type="InterPro" id="IPR024671">
    <property type="entry name" value="Atg22-like"/>
</dbReference>
<feature type="transmembrane region" description="Helical" evidence="7">
    <location>
        <begin position="349"/>
        <end position="370"/>
    </location>
</feature>
<comment type="caution">
    <text evidence="8">The sequence shown here is derived from an EMBL/GenBank/DDBJ whole genome shotgun (WGS) entry which is preliminary data.</text>
</comment>
<keyword evidence="6 7" id="KW-0472">Membrane</keyword>
<feature type="transmembrane region" description="Helical" evidence="7">
    <location>
        <begin position="255"/>
        <end position="277"/>
    </location>
</feature>
<comment type="subcellular location">
    <subcellularLocation>
        <location evidence="1">Endomembrane system</location>
        <topology evidence="1">Multi-pass membrane protein</topology>
    </subcellularLocation>
    <subcellularLocation>
        <location evidence="7">Vacuole membrane</location>
        <topology evidence="7">Multi-pass membrane protein</topology>
    </subcellularLocation>
</comment>
<dbReference type="InterPro" id="IPR050495">
    <property type="entry name" value="ATG22/LtaA_families"/>
</dbReference>
<keyword evidence="3 7" id="KW-0813">Transport</keyword>
<sequence length="541" mass="60545">MAFQRLRQRLLHDDPEDVVQLQPHIRERLTKKKEQWAFFLFAFGYFSWSNTTGSLFQPLLVQQVARNASHLSSDPSLPCPDDDSLIPEGARCLVPFGFMLVEPTSYALLINVVAVWCTIIVALGTSAFADHGRSSKKLMMTFCTLLALTTSFMFIAPLKPEVWWLAGVLMVIGLIFKGVTLNFFDAHIPILARHHPKVVRAMADHGENSREHVVAKLRVATFLSGGASAAGFAGGIVMTILGAAMLMIMGAETLIVGYCLVMSAVFVLIFMIIYGFLSHQRTSDPLPPNASYLTFGYVRVYKTVRQMRRLKTMFFYLSAWFILGDGLTSTTNIAILIAQDQLKVSNDALIIAVLMEYVFAAVSMSFWIWLQNSRGVKPMTVVIVNSCLFGLIPIYCLTGLIDGNPVGLKNKWELNMLASLFGLFIGAIYASNRVVFSQFIPLGHENELYTLFEMASESSSWIGPLVCTAIIESYGIRHTHWFLASQFYIPAVMLCFVDVEKGRQEAIDFYDNEQEEKKARLEAEATDMEQTDAKCIEAKEF</sequence>
<dbReference type="AlphaFoldDB" id="A0AAD4D544"/>
<dbReference type="GO" id="GO:0006865">
    <property type="term" value="P:amino acid transport"/>
    <property type="evidence" value="ECO:0007669"/>
    <property type="project" value="UniProtKB-KW"/>
</dbReference>
<accession>A0AAD4D544</accession>
<dbReference type="Pfam" id="PF11700">
    <property type="entry name" value="ATG22"/>
    <property type="match status" value="1"/>
</dbReference>
<dbReference type="SUPFAM" id="SSF103473">
    <property type="entry name" value="MFS general substrate transporter"/>
    <property type="match status" value="1"/>
</dbReference>
<evidence type="ECO:0000256" key="5">
    <source>
        <dbReference type="ARBA" id="ARBA00022989"/>
    </source>
</evidence>
<feature type="transmembrane region" description="Helical" evidence="7">
    <location>
        <begin position="219"/>
        <end position="249"/>
    </location>
</feature>
<evidence type="ECO:0000256" key="2">
    <source>
        <dbReference type="ARBA" id="ARBA00006978"/>
    </source>
</evidence>
<keyword evidence="7" id="KW-0072">Autophagy</keyword>
<organism evidence="8 9">
    <name type="scientific">Linnemannia exigua</name>
    <dbReference type="NCBI Taxonomy" id="604196"/>
    <lineage>
        <taxon>Eukaryota</taxon>
        <taxon>Fungi</taxon>
        <taxon>Fungi incertae sedis</taxon>
        <taxon>Mucoromycota</taxon>
        <taxon>Mortierellomycotina</taxon>
        <taxon>Mortierellomycetes</taxon>
        <taxon>Mortierellales</taxon>
        <taxon>Mortierellaceae</taxon>
        <taxon>Linnemannia</taxon>
    </lineage>
</organism>
<feature type="transmembrane region" description="Helical" evidence="7">
    <location>
        <begin position="314"/>
        <end position="337"/>
    </location>
</feature>
<keyword evidence="7" id="KW-0029">Amino-acid transport</keyword>
<feature type="transmembrane region" description="Helical" evidence="7">
    <location>
        <begin position="106"/>
        <end position="126"/>
    </location>
</feature>
<evidence type="ECO:0000256" key="4">
    <source>
        <dbReference type="ARBA" id="ARBA00022692"/>
    </source>
</evidence>
<evidence type="ECO:0000256" key="3">
    <source>
        <dbReference type="ARBA" id="ARBA00022448"/>
    </source>
</evidence>
<keyword evidence="9" id="KW-1185">Reference proteome</keyword>
<protein>
    <recommendedName>
        <fullName evidence="7">Autophagy-related protein</fullName>
    </recommendedName>
</protein>
<dbReference type="InterPro" id="IPR036259">
    <property type="entry name" value="MFS_trans_sf"/>
</dbReference>
<evidence type="ECO:0000256" key="7">
    <source>
        <dbReference type="RuleBase" id="RU363073"/>
    </source>
</evidence>
<name>A0AAD4D544_9FUNG</name>
<dbReference type="PANTHER" id="PTHR23519:SF1">
    <property type="entry name" value="AUTOPHAGY-RELATED PROTEIN 22"/>
    <property type="match status" value="1"/>
</dbReference>
<dbReference type="GO" id="GO:0012505">
    <property type="term" value="C:endomembrane system"/>
    <property type="evidence" value="ECO:0007669"/>
    <property type="project" value="UniProtKB-SubCell"/>
</dbReference>
<feature type="transmembrane region" description="Helical" evidence="7">
    <location>
        <begin position="412"/>
        <end position="430"/>
    </location>
</feature>
<dbReference type="GO" id="GO:0005774">
    <property type="term" value="C:vacuolar membrane"/>
    <property type="evidence" value="ECO:0007669"/>
    <property type="project" value="UniProtKB-SubCell"/>
</dbReference>
<dbReference type="PANTHER" id="PTHR23519">
    <property type="entry name" value="AUTOPHAGY-RELATED PROTEIN 22"/>
    <property type="match status" value="1"/>
</dbReference>
<dbReference type="GO" id="GO:0006914">
    <property type="term" value="P:autophagy"/>
    <property type="evidence" value="ECO:0007669"/>
    <property type="project" value="UniProtKB-KW"/>
</dbReference>
<proteinExistence type="inferred from homology"/>
<dbReference type="Gene3D" id="1.20.1250.20">
    <property type="entry name" value="MFS general substrate transporter like domains"/>
    <property type="match status" value="1"/>
</dbReference>
<reference evidence="8" key="1">
    <citation type="journal article" date="2020" name="Fungal Divers.">
        <title>Resolving the Mortierellaceae phylogeny through synthesis of multi-gene phylogenetics and phylogenomics.</title>
        <authorList>
            <person name="Vandepol N."/>
            <person name="Liber J."/>
            <person name="Desiro A."/>
            <person name="Na H."/>
            <person name="Kennedy M."/>
            <person name="Barry K."/>
            <person name="Grigoriev I.V."/>
            <person name="Miller A.N."/>
            <person name="O'Donnell K."/>
            <person name="Stajich J.E."/>
            <person name="Bonito G."/>
        </authorList>
    </citation>
    <scope>NUCLEOTIDE SEQUENCE</scope>
    <source>
        <strain evidence="8">NRRL 28262</strain>
    </source>
</reference>
<comment type="similarity">
    <text evidence="2 7">Belongs to the ATG22 family.</text>
</comment>